<feature type="transmembrane region" description="Helical" evidence="1">
    <location>
        <begin position="135"/>
        <end position="156"/>
    </location>
</feature>
<dbReference type="InterPro" id="IPR008979">
    <property type="entry name" value="Galactose-bd-like_sf"/>
</dbReference>
<protein>
    <submittedName>
        <fullName evidence="2">Succinyl-CoA synthetase subunit beta</fullName>
    </submittedName>
</protein>
<keyword evidence="1" id="KW-1133">Transmembrane helix</keyword>
<dbReference type="Proteomes" id="UP001143391">
    <property type="component" value="Unassembled WGS sequence"/>
</dbReference>
<keyword evidence="3" id="KW-1185">Reference proteome</keyword>
<feature type="transmembrane region" description="Helical" evidence="1">
    <location>
        <begin position="16"/>
        <end position="36"/>
    </location>
</feature>
<gene>
    <name evidence="2" type="ORF">NLU14_00710</name>
</gene>
<evidence type="ECO:0000256" key="1">
    <source>
        <dbReference type="SAM" id="Phobius"/>
    </source>
</evidence>
<keyword evidence="1" id="KW-0472">Membrane</keyword>
<keyword evidence="1" id="KW-0812">Transmembrane</keyword>
<proteinExistence type="predicted"/>
<dbReference type="Gene3D" id="2.60.120.430">
    <property type="entry name" value="Galactose-binding lectin"/>
    <property type="match status" value="1"/>
</dbReference>
<feature type="transmembrane region" description="Helical" evidence="1">
    <location>
        <begin position="48"/>
        <end position="67"/>
    </location>
</feature>
<name>A0ABT5Y4Z2_9GAMM</name>
<feature type="transmembrane region" description="Helical" evidence="1">
    <location>
        <begin position="73"/>
        <end position="94"/>
    </location>
</feature>
<evidence type="ECO:0000313" key="3">
    <source>
        <dbReference type="Proteomes" id="UP001143391"/>
    </source>
</evidence>
<comment type="caution">
    <text evidence="2">The sequence shown here is derived from an EMBL/GenBank/DDBJ whole genome shotgun (WGS) entry which is preliminary data.</text>
</comment>
<dbReference type="SUPFAM" id="SSF49785">
    <property type="entry name" value="Galactose-binding domain-like"/>
    <property type="match status" value="1"/>
</dbReference>
<evidence type="ECO:0000313" key="2">
    <source>
        <dbReference type="EMBL" id="MDF0748743.1"/>
    </source>
</evidence>
<reference evidence="2" key="1">
    <citation type="submission" date="2022-07" db="EMBL/GenBank/DDBJ databases">
        <title>Marinobacter iranensis a new bacterium isolate from a hipersaline lake in Iran.</title>
        <authorList>
            <person name="Mohammad A.M.A."/>
            <person name="Cristina S.-P."/>
            <person name="Antonio V."/>
        </authorList>
    </citation>
    <scope>NUCLEOTIDE SEQUENCE</scope>
    <source>
        <strain evidence="2">71-i</strain>
    </source>
</reference>
<organism evidence="2 3">
    <name type="scientific">Marinobacter iranensis</name>
    <dbReference type="NCBI Taxonomy" id="2962607"/>
    <lineage>
        <taxon>Bacteria</taxon>
        <taxon>Pseudomonadati</taxon>
        <taxon>Pseudomonadota</taxon>
        <taxon>Gammaproteobacteria</taxon>
        <taxon>Pseudomonadales</taxon>
        <taxon>Marinobacteraceae</taxon>
        <taxon>Marinobacter</taxon>
    </lineage>
</organism>
<dbReference type="RefSeq" id="WP_275704235.1">
    <property type="nucleotide sequence ID" value="NZ_JANCMW010000001.1"/>
</dbReference>
<accession>A0ABT5Y4Z2</accession>
<sequence>MRFTLPAHQAARKARIWQYLAFVGVILAAPFFFVGGPGWTDGPLLKSAWNLGHILFFALLTLAVQPWRAWTGWTLWSICSLVVLLVGAGIELLQYGTSRQVDWQDMLRNLLGLWAVLAARPLASQTRLSLLTAWSLRVIIGALLLAQTGTTAGVAIQQYKVSQLLPALYDFSQPDPSPYWNGAITPVPSDAPHSSQHELRISLSTTRYSGMSLHNFPADWRGYNELVIDLYNPQDQLFGMALRINDIEHDLGDNAYNDRFNTRLTLSPGPNRFRLDLSQVRNAPRGRAMDMQKIRRVILFATGIQEPKTVYLRDIRLE</sequence>
<dbReference type="EMBL" id="JANCMW010000001">
    <property type="protein sequence ID" value="MDF0748743.1"/>
    <property type="molecule type" value="Genomic_DNA"/>
</dbReference>